<dbReference type="AlphaFoldDB" id="A0A3S5EST6"/>
<organism evidence="7 8">
    <name type="scientific">Arachnia propionica</name>
    <dbReference type="NCBI Taxonomy" id="1750"/>
    <lineage>
        <taxon>Bacteria</taxon>
        <taxon>Bacillati</taxon>
        <taxon>Actinomycetota</taxon>
        <taxon>Actinomycetes</taxon>
        <taxon>Propionibacteriales</taxon>
        <taxon>Propionibacteriaceae</taxon>
        <taxon>Arachnia</taxon>
    </lineage>
</organism>
<evidence type="ECO:0000256" key="5">
    <source>
        <dbReference type="ARBA" id="ARBA00048447"/>
    </source>
</evidence>
<dbReference type="InterPro" id="IPR000845">
    <property type="entry name" value="Nucleoside_phosphorylase_d"/>
</dbReference>
<evidence type="ECO:0000256" key="3">
    <source>
        <dbReference type="ARBA" id="ARBA00022676"/>
    </source>
</evidence>
<protein>
    <recommendedName>
        <fullName evidence="2">Uridine phosphorylase</fullName>
        <ecNumber evidence="1">2.4.2.3</ecNumber>
    </recommendedName>
</protein>
<evidence type="ECO:0000256" key="4">
    <source>
        <dbReference type="ARBA" id="ARBA00022679"/>
    </source>
</evidence>
<dbReference type="Gene3D" id="3.40.50.1580">
    <property type="entry name" value="Nucleoside phosphorylase domain"/>
    <property type="match status" value="1"/>
</dbReference>
<comment type="catalytic activity">
    <reaction evidence="5">
        <text>uridine + phosphate = alpha-D-ribose 1-phosphate + uracil</text>
        <dbReference type="Rhea" id="RHEA:24388"/>
        <dbReference type="ChEBI" id="CHEBI:16704"/>
        <dbReference type="ChEBI" id="CHEBI:17568"/>
        <dbReference type="ChEBI" id="CHEBI:43474"/>
        <dbReference type="ChEBI" id="CHEBI:57720"/>
        <dbReference type="EC" id="2.4.2.3"/>
    </reaction>
</comment>
<dbReference type="EC" id="2.4.2.3" evidence="1"/>
<evidence type="ECO:0000313" key="8">
    <source>
        <dbReference type="Proteomes" id="UP000273044"/>
    </source>
</evidence>
<dbReference type="GO" id="GO:0005829">
    <property type="term" value="C:cytosol"/>
    <property type="evidence" value="ECO:0007669"/>
    <property type="project" value="TreeGrafter"/>
</dbReference>
<dbReference type="SUPFAM" id="SSF53167">
    <property type="entry name" value="Purine and uridine phosphorylases"/>
    <property type="match status" value="1"/>
</dbReference>
<dbReference type="NCBIfam" id="TIGR00107">
    <property type="entry name" value="deoD"/>
    <property type="match status" value="1"/>
</dbReference>
<evidence type="ECO:0000313" key="7">
    <source>
        <dbReference type="EMBL" id="VEH70987.1"/>
    </source>
</evidence>
<gene>
    <name evidence="7" type="primary">deoD_1</name>
    <name evidence="7" type="ORF">NCTC12967_02296</name>
</gene>
<sequence>MSSTPHFSREIGEIAPLVLMPGDPRRAEHIARNRLDGAQLVSDVRGIGTWTGTLDGVPVTVTASGMGVPSMSIYATELFSRHGVRRICRVGTCGAFSPRVHVRDVVIASAAHTDSSVATVAVPGVTLSLAPTFDMLAAAVAQARRGSDRAVHVGSVFTSDYFYHPRTDITPELSKLGTLAVEMEAAGLYAAAARNNAEALAVLTVSDHILDHSADLTATERETMFEDALEIAVAALLARE</sequence>
<dbReference type="GeneID" id="64407737"/>
<proteinExistence type="predicted"/>
<accession>A0A3S5EST6</accession>
<dbReference type="NCBIfam" id="NF004489">
    <property type="entry name" value="PRK05819.1"/>
    <property type="match status" value="1"/>
</dbReference>
<evidence type="ECO:0000256" key="2">
    <source>
        <dbReference type="ARBA" id="ARBA00021980"/>
    </source>
</evidence>
<evidence type="ECO:0000259" key="6">
    <source>
        <dbReference type="Pfam" id="PF01048"/>
    </source>
</evidence>
<keyword evidence="3 7" id="KW-0328">Glycosyltransferase</keyword>
<dbReference type="Pfam" id="PF01048">
    <property type="entry name" value="PNP_UDP_1"/>
    <property type="match status" value="1"/>
</dbReference>
<dbReference type="GO" id="GO:0004850">
    <property type="term" value="F:uridine phosphorylase activity"/>
    <property type="evidence" value="ECO:0007669"/>
    <property type="project" value="UniProtKB-EC"/>
</dbReference>
<keyword evidence="4 7" id="KW-0808">Transferase</keyword>
<feature type="domain" description="Nucleoside phosphorylase" evidence="6">
    <location>
        <begin position="17"/>
        <end position="232"/>
    </location>
</feature>
<dbReference type="InterPro" id="IPR035994">
    <property type="entry name" value="Nucleoside_phosphorylase_sf"/>
</dbReference>
<evidence type="ECO:0000256" key="1">
    <source>
        <dbReference type="ARBA" id="ARBA00011888"/>
    </source>
</evidence>
<dbReference type="Proteomes" id="UP000273044">
    <property type="component" value="Chromosome"/>
</dbReference>
<dbReference type="RefSeq" id="WP_061787930.1">
    <property type="nucleotide sequence ID" value="NZ_CP072386.1"/>
</dbReference>
<reference evidence="7 8" key="1">
    <citation type="submission" date="2018-12" db="EMBL/GenBank/DDBJ databases">
        <authorList>
            <consortium name="Pathogen Informatics"/>
        </authorList>
    </citation>
    <scope>NUCLEOTIDE SEQUENCE [LARGE SCALE GENOMIC DNA]</scope>
    <source>
        <strain evidence="7 8">NCTC12967</strain>
    </source>
</reference>
<dbReference type="PANTHER" id="PTHR43691:SF11">
    <property type="entry name" value="FI09636P-RELATED"/>
    <property type="match status" value="1"/>
</dbReference>
<dbReference type="PANTHER" id="PTHR43691">
    <property type="entry name" value="URIDINE PHOSPHORYLASE"/>
    <property type="match status" value="1"/>
</dbReference>
<dbReference type="InterPro" id="IPR004402">
    <property type="entry name" value="DeoD-type"/>
</dbReference>
<name>A0A3S5EST6_9ACTN</name>
<keyword evidence="8" id="KW-1185">Reference proteome</keyword>
<dbReference type="EMBL" id="LR134406">
    <property type="protein sequence ID" value="VEH70987.1"/>
    <property type="molecule type" value="Genomic_DNA"/>
</dbReference>
<dbReference type="GO" id="GO:0006152">
    <property type="term" value="P:purine nucleoside catabolic process"/>
    <property type="evidence" value="ECO:0007669"/>
    <property type="project" value="TreeGrafter"/>
</dbReference>
<dbReference type="GO" id="GO:0004731">
    <property type="term" value="F:purine-nucleoside phosphorylase activity"/>
    <property type="evidence" value="ECO:0007669"/>
    <property type="project" value="InterPro"/>
</dbReference>